<evidence type="ECO:0000313" key="1">
    <source>
        <dbReference type="EMBL" id="MCK8493782.1"/>
    </source>
</evidence>
<dbReference type="InterPro" id="IPR027417">
    <property type="entry name" value="P-loop_NTPase"/>
</dbReference>
<name>A0ABT0HNT3_9BACT</name>
<evidence type="ECO:0000313" key="2">
    <source>
        <dbReference type="Proteomes" id="UP001202180"/>
    </source>
</evidence>
<gene>
    <name evidence="1" type="ORF">M0L20_18090</name>
</gene>
<comment type="caution">
    <text evidence="1">The sequence shown here is derived from an EMBL/GenBank/DDBJ whole genome shotgun (WGS) entry which is preliminary data.</text>
</comment>
<sequence length="498" mass="56973">MKKYDEPADQDEIELLVNEKQGTFLDAVTSRHFKMVGMVGGRGSGKSISLSDLLKIASEELPKAKCGWGVKTVKKAKSKLTSGLKAGWKRWNCHEYEWETGEGDYVLWREPPPGFDRPYEAPDNWENCITFANGFCIEFESFKLAADENRGANYDMYVVDEGLNFKKIWLKIVLPTLRANVGKFDSFLHHSFFVFSSPPWTPDGQWMYEIEELAKKEPDKYYYMEVRTRDNQAFLPDDYIDGLRKILTKMEFEVEVDGKRISKLPKTFYPSFSRETHVLEDHDEDEPLKMNGELFYSTNKYLVASLDFNAHFTSATMWQEDDEYARLVDVVFVKEAQDGGTMAQALAHSIKQVYGEHKKRHIILTGDRNGGSKSAGSNKTMFMQVEEILTEAGWDVVLAPLNFNPLHKDKHNSINRVLAEKEPEQFKVRIDGVKAKAAVISIENSPIQTDYSKDKSSEEGGGEQELATHLSDTVDYYIMRRIRLGLAKANDDFEISFV</sequence>
<keyword evidence="2" id="KW-1185">Reference proteome</keyword>
<reference evidence="1 2" key="1">
    <citation type="submission" date="2022-04" db="EMBL/GenBank/DDBJ databases">
        <title>Spirosoma sp. strain RP8 genome sequencing and assembly.</title>
        <authorList>
            <person name="Jung Y."/>
        </authorList>
    </citation>
    <scope>NUCLEOTIDE SEQUENCE [LARGE SCALE GENOMIC DNA]</scope>
    <source>
        <strain evidence="1 2">RP8</strain>
    </source>
</reference>
<dbReference type="EMBL" id="JALPRF010000003">
    <property type="protein sequence ID" value="MCK8493782.1"/>
    <property type="molecule type" value="Genomic_DNA"/>
</dbReference>
<dbReference type="Proteomes" id="UP001202180">
    <property type="component" value="Unassembled WGS sequence"/>
</dbReference>
<dbReference type="RefSeq" id="WP_248478402.1">
    <property type="nucleotide sequence ID" value="NZ_JALPRF010000003.1"/>
</dbReference>
<accession>A0ABT0HNT3</accession>
<protein>
    <recommendedName>
        <fullName evidence="3">Phage terminase large subunit N-terminal domain-containing protein</fullName>
    </recommendedName>
</protein>
<proteinExistence type="predicted"/>
<evidence type="ECO:0008006" key="3">
    <source>
        <dbReference type="Google" id="ProtNLM"/>
    </source>
</evidence>
<organism evidence="1 2">
    <name type="scientific">Spirosoma liriopis</name>
    <dbReference type="NCBI Taxonomy" id="2937440"/>
    <lineage>
        <taxon>Bacteria</taxon>
        <taxon>Pseudomonadati</taxon>
        <taxon>Bacteroidota</taxon>
        <taxon>Cytophagia</taxon>
        <taxon>Cytophagales</taxon>
        <taxon>Cytophagaceae</taxon>
        <taxon>Spirosoma</taxon>
    </lineage>
</organism>
<dbReference type="Gene3D" id="3.40.50.300">
    <property type="entry name" value="P-loop containing nucleotide triphosphate hydrolases"/>
    <property type="match status" value="1"/>
</dbReference>